<feature type="compositionally biased region" description="Low complexity" evidence="1">
    <location>
        <begin position="1"/>
        <end position="14"/>
    </location>
</feature>
<dbReference type="STRING" id="69.GLE_4093"/>
<name>A0A0S2DL74_LYSEN</name>
<evidence type="ECO:0000256" key="1">
    <source>
        <dbReference type="SAM" id="MobiDB-lite"/>
    </source>
</evidence>
<evidence type="ECO:0000313" key="2">
    <source>
        <dbReference type="EMBL" id="ALN59435.1"/>
    </source>
</evidence>
<gene>
    <name evidence="2" type="ORF">GLE_4093</name>
</gene>
<dbReference type="AlphaFoldDB" id="A0A0S2DL74"/>
<accession>A0A0S2DL74</accession>
<feature type="compositionally biased region" description="Basic residues" evidence="1">
    <location>
        <begin position="35"/>
        <end position="45"/>
    </location>
</feature>
<evidence type="ECO:0000313" key="3">
    <source>
        <dbReference type="Proteomes" id="UP000061569"/>
    </source>
</evidence>
<reference evidence="2 3" key="1">
    <citation type="submission" date="2015-11" db="EMBL/GenBank/DDBJ databases">
        <title>Genome sequences of Lysobacter enzymogenes strain C3 and Lysobacter antibioticus ATCC 29479.</title>
        <authorList>
            <person name="Kobayashi D.Y."/>
        </authorList>
    </citation>
    <scope>NUCLEOTIDE SEQUENCE [LARGE SCALE GENOMIC DNA]</scope>
    <source>
        <strain evidence="2 3">C3</strain>
    </source>
</reference>
<proteinExistence type="predicted"/>
<feature type="region of interest" description="Disordered" evidence="1">
    <location>
        <begin position="1"/>
        <end position="58"/>
    </location>
</feature>
<protein>
    <submittedName>
        <fullName evidence="2">Uncharacterized protein</fullName>
    </submittedName>
</protein>
<dbReference type="PATRIC" id="fig|69.6.peg.4035"/>
<dbReference type="KEGG" id="lez:GLE_4093"/>
<dbReference type="EMBL" id="CP013140">
    <property type="protein sequence ID" value="ALN59435.1"/>
    <property type="molecule type" value="Genomic_DNA"/>
</dbReference>
<sequence length="226" mass="25398">MLHGLRVSRAALSRAADKGRDRRENSAEGHAQARSLRHQARRRSVRAPGRSPGLRVEPVERPCPRFRRRAFPCVKHSGRCGAWTRLPLRGQLRLERADRSGEQIRGATGFPFQSPDCAGDHLERAHLNSRDARASERHRQHAALFRTGPIQSSPRPRPCWRRACARSGPAPHPRSLFVFRPPARRAYATGGSFCPRSAAQRRKRGAYHFLITCVSRFLAASLTGLL</sequence>
<organism evidence="2 3">
    <name type="scientific">Lysobacter enzymogenes</name>
    <dbReference type="NCBI Taxonomy" id="69"/>
    <lineage>
        <taxon>Bacteria</taxon>
        <taxon>Pseudomonadati</taxon>
        <taxon>Pseudomonadota</taxon>
        <taxon>Gammaproteobacteria</taxon>
        <taxon>Lysobacterales</taxon>
        <taxon>Lysobacteraceae</taxon>
        <taxon>Lysobacter</taxon>
    </lineage>
</organism>
<feature type="compositionally biased region" description="Basic and acidic residues" evidence="1">
    <location>
        <begin position="15"/>
        <end position="27"/>
    </location>
</feature>
<dbReference type="Proteomes" id="UP000061569">
    <property type="component" value="Chromosome"/>
</dbReference>